<dbReference type="GO" id="GO:0006351">
    <property type="term" value="P:DNA-templated transcription"/>
    <property type="evidence" value="ECO:0007669"/>
    <property type="project" value="InterPro"/>
</dbReference>
<evidence type="ECO:0000256" key="4">
    <source>
        <dbReference type="ARBA" id="ARBA00023242"/>
    </source>
</evidence>
<dbReference type="KEGG" id="apuu:APUU_80309A"/>
<dbReference type="GO" id="GO:0005634">
    <property type="term" value="C:nucleus"/>
    <property type="evidence" value="ECO:0007669"/>
    <property type="project" value="TreeGrafter"/>
</dbReference>
<keyword evidence="3" id="KW-0804">Transcription</keyword>
<dbReference type="PANTHER" id="PTHR47424:SF3">
    <property type="entry name" value="REGULATORY PROTEIN GAL4"/>
    <property type="match status" value="1"/>
</dbReference>
<name>A0A7R7XYH5_9EURO</name>
<dbReference type="Proteomes" id="UP000654913">
    <property type="component" value="Chromosome 8"/>
</dbReference>
<dbReference type="GO" id="GO:0000435">
    <property type="term" value="P:positive regulation of transcription from RNA polymerase II promoter by galactose"/>
    <property type="evidence" value="ECO:0007669"/>
    <property type="project" value="TreeGrafter"/>
</dbReference>
<dbReference type="AlphaFoldDB" id="A0A7R7XYH5"/>
<dbReference type="EMBL" id="AP024450">
    <property type="protein sequence ID" value="BCS30006.1"/>
    <property type="molecule type" value="Genomic_DNA"/>
</dbReference>
<dbReference type="OrthoDB" id="3364175at2759"/>
<evidence type="ECO:0000256" key="5">
    <source>
        <dbReference type="SAM" id="MobiDB-lite"/>
    </source>
</evidence>
<evidence type="ECO:0000259" key="7">
    <source>
        <dbReference type="SMART" id="SM00906"/>
    </source>
</evidence>
<dbReference type="InterPro" id="IPR051127">
    <property type="entry name" value="Fungal_SecMet_Regulators"/>
</dbReference>
<dbReference type="GeneID" id="64980003"/>
<proteinExistence type="predicted"/>
<evidence type="ECO:0000256" key="1">
    <source>
        <dbReference type="ARBA" id="ARBA00023015"/>
    </source>
</evidence>
<dbReference type="Pfam" id="PF04082">
    <property type="entry name" value="Fungal_trans"/>
    <property type="match status" value="1"/>
</dbReference>
<feature type="region of interest" description="Disordered" evidence="5">
    <location>
        <begin position="118"/>
        <end position="147"/>
    </location>
</feature>
<keyword evidence="6" id="KW-0472">Membrane</keyword>
<dbReference type="GO" id="GO:0008270">
    <property type="term" value="F:zinc ion binding"/>
    <property type="evidence" value="ECO:0007669"/>
    <property type="project" value="InterPro"/>
</dbReference>
<keyword evidence="1" id="KW-0805">Transcription regulation</keyword>
<dbReference type="SMART" id="SM00906">
    <property type="entry name" value="Fungal_trans"/>
    <property type="match status" value="1"/>
</dbReference>
<evidence type="ECO:0000256" key="3">
    <source>
        <dbReference type="ARBA" id="ARBA00023163"/>
    </source>
</evidence>
<dbReference type="InterPro" id="IPR007219">
    <property type="entry name" value="XnlR_reg_dom"/>
</dbReference>
<feature type="transmembrane region" description="Helical" evidence="6">
    <location>
        <begin position="531"/>
        <end position="552"/>
    </location>
</feature>
<organism evidence="8 9">
    <name type="scientific">Aspergillus puulaauensis</name>
    <dbReference type="NCBI Taxonomy" id="1220207"/>
    <lineage>
        <taxon>Eukaryota</taxon>
        <taxon>Fungi</taxon>
        <taxon>Dikarya</taxon>
        <taxon>Ascomycota</taxon>
        <taxon>Pezizomycotina</taxon>
        <taxon>Eurotiomycetes</taxon>
        <taxon>Eurotiomycetidae</taxon>
        <taxon>Eurotiales</taxon>
        <taxon>Aspergillaceae</taxon>
        <taxon>Aspergillus</taxon>
    </lineage>
</organism>
<feature type="compositionally biased region" description="Pro residues" evidence="5">
    <location>
        <begin position="130"/>
        <end position="140"/>
    </location>
</feature>
<dbReference type="RefSeq" id="XP_041562192.1">
    <property type="nucleotide sequence ID" value="XM_041696575.1"/>
</dbReference>
<gene>
    <name evidence="8" type="ORF">APUU_80309A</name>
</gene>
<keyword evidence="6" id="KW-1133">Transmembrane helix</keyword>
<reference evidence="8" key="2">
    <citation type="submission" date="2021-02" db="EMBL/GenBank/DDBJ databases">
        <title>Aspergillus puulaauensis MK2 genome sequence.</title>
        <authorList>
            <person name="Futagami T."/>
            <person name="Mori K."/>
            <person name="Kadooka C."/>
            <person name="Tanaka T."/>
        </authorList>
    </citation>
    <scope>NUCLEOTIDE SEQUENCE</scope>
    <source>
        <strain evidence="8">MK2</strain>
    </source>
</reference>
<protein>
    <recommendedName>
        <fullName evidence="7">Xylanolytic transcriptional activator regulatory domain-containing protein</fullName>
    </recommendedName>
</protein>
<evidence type="ECO:0000313" key="8">
    <source>
        <dbReference type="EMBL" id="BCS30006.1"/>
    </source>
</evidence>
<keyword evidence="2" id="KW-0238">DNA-binding</keyword>
<dbReference type="GO" id="GO:0000981">
    <property type="term" value="F:DNA-binding transcription factor activity, RNA polymerase II-specific"/>
    <property type="evidence" value="ECO:0007669"/>
    <property type="project" value="TreeGrafter"/>
</dbReference>
<keyword evidence="9" id="KW-1185">Reference proteome</keyword>
<dbReference type="GO" id="GO:0000978">
    <property type="term" value="F:RNA polymerase II cis-regulatory region sequence-specific DNA binding"/>
    <property type="evidence" value="ECO:0007669"/>
    <property type="project" value="TreeGrafter"/>
</dbReference>
<keyword evidence="4" id="KW-0539">Nucleus</keyword>
<keyword evidence="6" id="KW-0812">Transmembrane</keyword>
<evidence type="ECO:0000313" key="9">
    <source>
        <dbReference type="Proteomes" id="UP000654913"/>
    </source>
</evidence>
<dbReference type="PANTHER" id="PTHR47424">
    <property type="entry name" value="REGULATORY PROTEIN GAL4"/>
    <property type="match status" value="1"/>
</dbReference>
<reference evidence="8" key="1">
    <citation type="submission" date="2021-01" db="EMBL/GenBank/DDBJ databases">
        <authorList>
            <consortium name="Aspergillus puulaauensis MK2 genome sequencing consortium"/>
            <person name="Kazuki M."/>
            <person name="Futagami T."/>
        </authorList>
    </citation>
    <scope>NUCLEOTIDE SEQUENCE</scope>
    <source>
        <strain evidence="8">MK2</strain>
    </source>
</reference>
<dbReference type="CDD" id="cd12148">
    <property type="entry name" value="fungal_TF_MHR"/>
    <property type="match status" value="1"/>
</dbReference>
<evidence type="ECO:0000256" key="6">
    <source>
        <dbReference type="SAM" id="Phobius"/>
    </source>
</evidence>
<accession>A0A7R7XYH5</accession>
<sequence length="670" mass="73471">MCDVCLGMGFECHYRDPVHPQARAPDTPLVSPLEGRLEAMEAVIQHLLSRSNEPQLPDTPWTDSASAAATAEVHPFTSDSVDGMCAITFAGEYVPGYFGPTSSSSFFKNIIDATREIHSGADPRARRPPISKPPSPPPEASPDGQSTSSLAAAVVNPFYLPQHQEVVTLLEVFFTNTGRLFPYLYSSAIFDLNAVSRPIDPAKANRAYLCILNMVMAFASIHTPSRSTSIVDKLSQGNAYFRRALYMLGGMRPTDATLESVQATLLVAQYVQGTQRSAQTWTITSSAIQGALQIGLWRHPSANGLRVGSLEAEVRRRTWWMCYMMDNMTFGRPPLIPNGHMECELPLDVPLKALALDDGSPGSSGPASASASAVSGERLFLETSKLNIILGQVIENLYRSNLEAGPSTSLVNQLHQVIDIDQQLAQWNLGLPPGLEILGGFEVVELPLDSRSELLRFRVVLSLRYHSLSTLLHRKVLEWLLVCPSSTLSGPSLTDFSWTIIKGSIDICSRSARDTILVVASLADHHILLPIWWYSVYYVLNASLVLFASFLLSMRGLPVRSSCTRNDILDSLKTAYDTLEAIGSGTWIVLRCRKLLHKLLSIVEAYVQRHGDAEGGLEDFQAVQAQPGSVAFPLSIFDWNAVPMDEGFRVNLDHLAFGEDGTALELPIEF</sequence>
<feature type="domain" description="Xylanolytic transcriptional activator regulatory" evidence="7">
    <location>
        <begin position="280"/>
        <end position="352"/>
    </location>
</feature>
<evidence type="ECO:0000256" key="2">
    <source>
        <dbReference type="ARBA" id="ARBA00023125"/>
    </source>
</evidence>